<proteinExistence type="predicted"/>
<dbReference type="Proteomes" id="UP000060787">
    <property type="component" value="Chromosome"/>
</dbReference>
<protein>
    <submittedName>
        <fullName evidence="1">Uncharacterized protein</fullName>
    </submittedName>
</protein>
<organism evidence="1 2">
    <name type="scientific">Lysobacter antibioticus</name>
    <dbReference type="NCBI Taxonomy" id="84531"/>
    <lineage>
        <taxon>Bacteria</taxon>
        <taxon>Pseudomonadati</taxon>
        <taxon>Pseudomonadota</taxon>
        <taxon>Gammaproteobacteria</taxon>
        <taxon>Lysobacterales</taxon>
        <taxon>Lysobacteraceae</taxon>
        <taxon>Lysobacter</taxon>
    </lineage>
</organism>
<evidence type="ECO:0000313" key="2">
    <source>
        <dbReference type="Proteomes" id="UP000060787"/>
    </source>
</evidence>
<dbReference type="STRING" id="84531.LA76x_4358"/>
<sequence length="44" mass="5085">MSENRIYVVDLKHGPAPYPMSEMRAFLLRACLFRDCPACHSRAM</sequence>
<dbReference type="KEGG" id="laq:GLA29479_2295"/>
<reference evidence="1 2" key="1">
    <citation type="journal article" date="2015" name="BMC Genomics">
        <title>Comparative genomics and metabolic profiling of the genus Lysobacter.</title>
        <authorList>
            <person name="de Bruijn I."/>
            <person name="Cheng X."/>
            <person name="de Jager V."/>
            <person name="Exposito R.G."/>
            <person name="Watrous J."/>
            <person name="Patel N."/>
            <person name="Postma J."/>
            <person name="Dorrestein P.C."/>
            <person name="Kobayashi D."/>
            <person name="Raaijmakers J.M."/>
        </authorList>
    </citation>
    <scope>NUCLEOTIDE SEQUENCE [LARGE SCALE GENOMIC DNA]</scope>
    <source>
        <strain evidence="1 2">76</strain>
    </source>
</reference>
<dbReference type="AlphaFoldDB" id="A0A0S2FG10"/>
<keyword evidence="2" id="KW-1185">Reference proteome</keyword>
<accession>A0A0S2FG10</accession>
<name>A0A0S2FG10_LYSAN</name>
<gene>
    <name evidence="1" type="ORF">LA76x_4358</name>
</gene>
<evidence type="ECO:0000313" key="1">
    <source>
        <dbReference type="EMBL" id="ALN82468.1"/>
    </source>
</evidence>
<dbReference type="KEGG" id="lab:LA76x_4358"/>
<dbReference type="EMBL" id="CP011129">
    <property type="protein sequence ID" value="ALN82468.1"/>
    <property type="molecule type" value="Genomic_DNA"/>
</dbReference>